<dbReference type="Pfam" id="PF02518">
    <property type="entry name" value="HATPase_c"/>
    <property type="match status" value="1"/>
</dbReference>
<dbReference type="Gene3D" id="6.10.340.10">
    <property type="match status" value="1"/>
</dbReference>
<evidence type="ECO:0000259" key="14">
    <source>
        <dbReference type="PROSITE" id="PS50885"/>
    </source>
</evidence>
<dbReference type="CDD" id="cd00075">
    <property type="entry name" value="HATPase"/>
    <property type="match status" value="1"/>
</dbReference>
<dbReference type="EMBL" id="CP011545">
    <property type="protein sequence ID" value="AKK08207.1"/>
    <property type="molecule type" value="Genomic_DNA"/>
</dbReference>
<evidence type="ECO:0000256" key="10">
    <source>
        <dbReference type="ARBA" id="ARBA00023136"/>
    </source>
</evidence>
<dbReference type="SMART" id="SM00388">
    <property type="entry name" value="HisKA"/>
    <property type="match status" value="1"/>
</dbReference>
<dbReference type="EC" id="2.7.13.3" evidence="3"/>
<evidence type="ECO:0000313" key="15">
    <source>
        <dbReference type="EMBL" id="AKK08207.1"/>
    </source>
</evidence>
<dbReference type="SUPFAM" id="SSF55874">
    <property type="entry name" value="ATPase domain of HSP90 chaperone/DNA topoisomerase II/histidine kinase"/>
    <property type="match status" value="1"/>
</dbReference>
<dbReference type="Gene3D" id="1.10.287.130">
    <property type="match status" value="1"/>
</dbReference>
<dbReference type="AlphaFoldDB" id="A0A0G3HAP7"/>
<protein>
    <recommendedName>
        <fullName evidence="3">histidine kinase</fullName>
        <ecNumber evidence="3">2.7.13.3</ecNumber>
    </recommendedName>
</protein>
<gene>
    <name evidence="15" type="primary">mprB</name>
    <name evidence="15" type="ORF">CTEST_03790</name>
</gene>
<dbReference type="PRINTS" id="PR00344">
    <property type="entry name" value="BCTRLSENSOR"/>
</dbReference>
<keyword evidence="5 15" id="KW-0808">Transferase</keyword>
<dbReference type="InterPro" id="IPR050428">
    <property type="entry name" value="TCS_sensor_his_kinase"/>
</dbReference>
<evidence type="ECO:0000256" key="2">
    <source>
        <dbReference type="ARBA" id="ARBA00004236"/>
    </source>
</evidence>
<dbReference type="PATRIC" id="fig|136857.5.peg.748"/>
<dbReference type="Proteomes" id="UP000035540">
    <property type="component" value="Chromosome"/>
</dbReference>
<evidence type="ECO:0000256" key="5">
    <source>
        <dbReference type="ARBA" id="ARBA00022679"/>
    </source>
</evidence>
<comment type="subcellular location">
    <subcellularLocation>
        <location evidence="2">Cell membrane</location>
    </subcellularLocation>
</comment>
<dbReference type="InterPro" id="IPR003594">
    <property type="entry name" value="HATPase_dom"/>
</dbReference>
<dbReference type="InterPro" id="IPR036097">
    <property type="entry name" value="HisK_dim/P_sf"/>
</dbReference>
<name>A0A0G3HAP7_9CORY</name>
<feature type="transmembrane region" description="Helical" evidence="12">
    <location>
        <begin position="179"/>
        <end position="204"/>
    </location>
</feature>
<dbReference type="InterPro" id="IPR003660">
    <property type="entry name" value="HAMP_dom"/>
</dbReference>
<keyword evidence="16" id="KW-1185">Reference proteome</keyword>
<dbReference type="PROSITE" id="PS50885">
    <property type="entry name" value="HAMP"/>
    <property type="match status" value="1"/>
</dbReference>
<dbReference type="InterPro" id="IPR004358">
    <property type="entry name" value="Sig_transdc_His_kin-like_C"/>
</dbReference>
<dbReference type="CDD" id="cd00082">
    <property type="entry name" value="HisKA"/>
    <property type="match status" value="1"/>
</dbReference>
<dbReference type="SUPFAM" id="SSF47384">
    <property type="entry name" value="Homodimeric domain of signal transducing histidine kinase"/>
    <property type="match status" value="1"/>
</dbReference>
<keyword evidence="7 15" id="KW-0418">Kinase</keyword>
<feature type="transmembrane region" description="Helical" evidence="12">
    <location>
        <begin position="41"/>
        <end position="64"/>
    </location>
</feature>
<dbReference type="RefSeq" id="WP_047252601.1">
    <property type="nucleotide sequence ID" value="NZ_CP011545.1"/>
</dbReference>
<dbReference type="GO" id="GO:0000155">
    <property type="term" value="F:phosphorelay sensor kinase activity"/>
    <property type="evidence" value="ECO:0007669"/>
    <property type="project" value="InterPro"/>
</dbReference>
<comment type="catalytic activity">
    <reaction evidence="1">
        <text>ATP + protein L-histidine = ADP + protein N-phospho-L-histidine.</text>
        <dbReference type="EC" id="2.7.13.3"/>
    </reaction>
</comment>
<organism evidence="15 16">
    <name type="scientific">Corynebacterium testudinoris</name>
    <dbReference type="NCBI Taxonomy" id="136857"/>
    <lineage>
        <taxon>Bacteria</taxon>
        <taxon>Bacillati</taxon>
        <taxon>Actinomycetota</taxon>
        <taxon>Actinomycetes</taxon>
        <taxon>Mycobacteriales</taxon>
        <taxon>Corynebacteriaceae</taxon>
        <taxon>Corynebacterium</taxon>
    </lineage>
</organism>
<dbReference type="GO" id="GO:0005886">
    <property type="term" value="C:plasma membrane"/>
    <property type="evidence" value="ECO:0007669"/>
    <property type="project" value="UniProtKB-SubCell"/>
</dbReference>
<feature type="domain" description="Histidine kinase" evidence="13">
    <location>
        <begin position="263"/>
        <end position="479"/>
    </location>
</feature>
<reference evidence="15 16" key="1">
    <citation type="journal article" date="2015" name="Genome Announc.">
        <title>Complete Genome Sequence of the Type Strain Corynebacterium testudinoris DSM 44614, Recovered from Necrotic Lesions in the Mouth of a Tortoise.</title>
        <authorList>
            <person name="Ruckert C."/>
            <person name="Kriete M."/>
            <person name="Jaenicke S."/>
            <person name="Winkler A."/>
            <person name="Tauch A."/>
        </authorList>
    </citation>
    <scope>NUCLEOTIDE SEQUENCE [LARGE SCALE GENOMIC DNA]</scope>
    <source>
        <strain evidence="15 16">DSM 44614</strain>
    </source>
</reference>
<dbReference type="STRING" id="136857.CTEST_03790"/>
<reference evidence="16" key="2">
    <citation type="submission" date="2015-05" db="EMBL/GenBank/DDBJ databases">
        <title>Complete genome sequence of Corynebacterium testudinoris DSM 44614, recovered from necrotic lesions in the mouth of a tortoise.</title>
        <authorList>
            <person name="Ruckert C."/>
            <person name="Albersmeier A."/>
            <person name="Winkler A."/>
            <person name="Tauch A."/>
        </authorList>
    </citation>
    <scope>NUCLEOTIDE SEQUENCE [LARGE SCALE GENOMIC DNA]</scope>
    <source>
        <strain evidence="16">DSM 44614</strain>
    </source>
</reference>
<keyword evidence="8 12" id="KW-1133">Transmembrane helix</keyword>
<evidence type="ECO:0000259" key="13">
    <source>
        <dbReference type="PROSITE" id="PS50109"/>
    </source>
</evidence>
<evidence type="ECO:0000256" key="11">
    <source>
        <dbReference type="SAM" id="MobiDB-lite"/>
    </source>
</evidence>
<keyword evidence="6 12" id="KW-0812">Transmembrane</keyword>
<dbReference type="SMART" id="SM00304">
    <property type="entry name" value="HAMP"/>
    <property type="match status" value="1"/>
</dbReference>
<feature type="region of interest" description="Disordered" evidence="11">
    <location>
        <begin position="457"/>
        <end position="481"/>
    </location>
</feature>
<evidence type="ECO:0000256" key="8">
    <source>
        <dbReference type="ARBA" id="ARBA00022989"/>
    </source>
</evidence>
<feature type="domain" description="HAMP" evidence="14">
    <location>
        <begin position="203"/>
        <end position="255"/>
    </location>
</feature>
<dbReference type="InterPro" id="IPR036890">
    <property type="entry name" value="HATPase_C_sf"/>
</dbReference>
<accession>A0A0G3HAP7</accession>
<keyword evidence="4" id="KW-0597">Phosphoprotein</keyword>
<dbReference type="PANTHER" id="PTHR45436">
    <property type="entry name" value="SENSOR HISTIDINE KINASE YKOH"/>
    <property type="match status" value="1"/>
</dbReference>
<keyword evidence="9" id="KW-0902">Two-component regulatory system</keyword>
<evidence type="ECO:0000256" key="1">
    <source>
        <dbReference type="ARBA" id="ARBA00000085"/>
    </source>
</evidence>
<evidence type="ECO:0000256" key="7">
    <source>
        <dbReference type="ARBA" id="ARBA00022777"/>
    </source>
</evidence>
<evidence type="ECO:0000256" key="12">
    <source>
        <dbReference type="SAM" id="Phobius"/>
    </source>
</evidence>
<dbReference type="SMART" id="SM00387">
    <property type="entry name" value="HATPase_c"/>
    <property type="match status" value="1"/>
</dbReference>
<dbReference type="PROSITE" id="PS50109">
    <property type="entry name" value="HIS_KIN"/>
    <property type="match status" value="1"/>
</dbReference>
<dbReference type="Pfam" id="PF00672">
    <property type="entry name" value="HAMP"/>
    <property type="match status" value="1"/>
</dbReference>
<keyword evidence="10 12" id="KW-0472">Membrane</keyword>
<proteinExistence type="predicted"/>
<dbReference type="InterPro" id="IPR005467">
    <property type="entry name" value="His_kinase_dom"/>
</dbReference>
<sequence length="481" mass="52356">MILRRLAINAETASPEKETPASAAAGPRGSWSQRATLKMRLAVFTAAMVALAVGTISIIAYWTVSSALTASVDRELEAKAGILMQQATDPLRLPYLKSDLEQFKQFNPDTRVSISPPGWTFSTGDTIPIGGDFKVMGDASIQSIRTVAGERILARYDSLGTTVVVAQNMDPTHQLITSLGVVLLVISLIGVLVAITAGVVISTAGLTPLWRLQRAVDYVTRTDDLRPIAVVGNDELAHLTRSFNAMLATLQESRVRQAQLVADAGHELKTPLTSMRTNIEFLMMLNRPGEPNRLSEQDRQDLERDVIAQMEELSTLIGDLVDLAREDAPGAVTEEVDMEEIIDSSLERVKRRRPDVTFELHTMPWTLSGDPFALGRSVVNLMDNAAKWSPPDGTVVITMHQVGENVEISFVDSGPGIKAENHDRVFERFYRAPEARALPGSGLGLAIVKQVSERHGGSIRVESSDSSGTDMRLVLPGRANN</sequence>
<dbReference type="KEGG" id="cted:CTEST_03790"/>
<dbReference type="InterPro" id="IPR003661">
    <property type="entry name" value="HisK_dim/P_dom"/>
</dbReference>
<evidence type="ECO:0000256" key="3">
    <source>
        <dbReference type="ARBA" id="ARBA00012438"/>
    </source>
</evidence>
<evidence type="ECO:0000256" key="6">
    <source>
        <dbReference type="ARBA" id="ARBA00022692"/>
    </source>
</evidence>
<dbReference type="PANTHER" id="PTHR45436:SF5">
    <property type="entry name" value="SENSOR HISTIDINE KINASE TRCS"/>
    <property type="match status" value="1"/>
</dbReference>
<dbReference type="Gene3D" id="3.30.565.10">
    <property type="entry name" value="Histidine kinase-like ATPase, C-terminal domain"/>
    <property type="match status" value="1"/>
</dbReference>
<evidence type="ECO:0000256" key="4">
    <source>
        <dbReference type="ARBA" id="ARBA00022553"/>
    </source>
</evidence>
<dbReference type="Pfam" id="PF00512">
    <property type="entry name" value="HisKA"/>
    <property type="match status" value="1"/>
</dbReference>
<evidence type="ECO:0000256" key="9">
    <source>
        <dbReference type="ARBA" id="ARBA00023012"/>
    </source>
</evidence>
<evidence type="ECO:0000313" key="16">
    <source>
        <dbReference type="Proteomes" id="UP000035540"/>
    </source>
</evidence>
<dbReference type="CDD" id="cd06225">
    <property type="entry name" value="HAMP"/>
    <property type="match status" value="1"/>
</dbReference>